<dbReference type="InterPro" id="IPR002139">
    <property type="entry name" value="Ribo/fructo_kinase"/>
</dbReference>
<comment type="function">
    <text evidence="9">Catalyzes the phosphorylation of ribose at O-5 in a reaction requiring ATP and magnesium. The resulting D-ribose-5-phosphate can then be used either for sythesis of nucleotides, histidine, and tryptophan, or as a component of the pentose phosphate pathway.</text>
</comment>
<reference evidence="11" key="1">
    <citation type="submission" date="2021-04" db="EMBL/GenBank/DDBJ databases">
        <title>Biosynthetic gene clusters of Dactylosporangioum roseum.</title>
        <authorList>
            <person name="Hartkoorn R.C."/>
            <person name="Beaudoing E."/>
            <person name="Hot D."/>
            <person name="Moureu S."/>
        </authorList>
    </citation>
    <scope>NUCLEOTIDE SEQUENCE</scope>
    <source>
        <strain evidence="11">NRRL B-16295</strain>
    </source>
</reference>
<feature type="binding site" evidence="9">
    <location>
        <begin position="219"/>
        <end position="224"/>
    </location>
    <ligand>
        <name>ATP</name>
        <dbReference type="ChEBI" id="CHEBI:30616"/>
    </ligand>
</feature>
<dbReference type="RefSeq" id="WP_260725805.1">
    <property type="nucleotide sequence ID" value="NZ_BAAABS010000027.1"/>
</dbReference>
<keyword evidence="7 9" id="KW-0630">Potassium</keyword>
<keyword evidence="6 9" id="KW-0460">Magnesium</keyword>
<name>A0ABY5Z7V1_9ACTN</name>
<dbReference type="InterPro" id="IPR029056">
    <property type="entry name" value="Ribokinase-like"/>
</dbReference>
<evidence type="ECO:0000256" key="4">
    <source>
        <dbReference type="ARBA" id="ARBA00022777"/>
    </source>
</evidence>
<feature type="domain" description="Carbohydrate kinase PfkB" evidence="10">
    <location>
        <begin position="3"/>
        <end position="293"/>
    </location>
</feature>
<feature type="binding site" evidence="9">
    <location>
        <position position="138"/>
    </location>
    <ligand>
        <name>substrate</name>
    </ligand>
</feature>
<evidence type="ECO:0000256" key="3">
    <source>
        <dbReference type="ARBA" id="ARBA00022741"/>
    </source>
</evidence>
<organism evidence="11 12">
    <name type="scientific">Dactylosporangium roseum</name>
    <dbReference type="NCBI Taxonomy" id="47989"/>
    <lineage>
        <taxon>Bacteria</taxon>
        <taxon>Bacillati</taxon>
        <taxon>Actinomycetota</taxon>
        <taxon>Actinomycetes</taxon>
        <taxon>Micromonosporales</taxon>
        <taxon>Micromonosporaceae</taxon>
        <taxon>Dactylosporangium</taxon>
    </lineage>
</organism>
<sequence length="314" mass="31482">MTVMTVGAYAVDLYMFAERLPTPGESITATDMALAHGGKAANAAVAAARLGATVEFVGALGRDQEGDAALAALRAENIDVAACQRGARRTAHSFITVDTHGRQHVTTWPGAAADLTAEHVRSRVARLTNGAVLVLQGEIPVTVSTAAALAAGRRVTVLLNPSPTGGFTGGAGAELMRRADVLVLNADECGQLSEGPGGDIASSAVILRQRVRARAVVVTLGERGALVVDESGTTAVQAPPVTPVDSTGAGDCFTGVLAAALAAGVELVAGAALACRAAAVSVTRRFCMPSYPTAADLAVAPLRPGHPAAGHGGG</sequence>
<keyword evidence="9" id="KW-0963">Cytoplasm</keyword>
<dbReference type="Gene3D" id="3.40.1190.20">
    <property type="match status" value="1"/>
</dbReference>
<dbReference type="PRINTS" id="PR00990">
    <property type="entry name" value="RIBOKINASE"/>
</dbReference>
<evidence type="ECO:0000313" key="12">
    <source>
        <dbReference type="Proteomes" id="UP001058271"/>
    </source>
</evidence>
<feature type="binding site" evidence="9">
    <location>
        <begin position="250"/>
        <end position="251"/>
    </location>
    <ligand>
        <name>ATP</name>
        <dbReference type="ChEBI" id="CHEBI:30616"/>
    </ligand>
</feature>
<dbReference type="InterPro" id="IPR011611">
    <property type="entry name" value="PfkB_dom"/>
</dbReference>
<feature type="binding site" evidence="9">
    <location>
        <begin position="10"/>
        <end position="12"/>
    </location>
    <ligand>
        <name>substrate</name>
    </ligand>
</feature>
<feature type="active site" description="Proton acceptor" evidence="9">
    <location>
        <position position="251"/>
    </location>
</feature>
<keyword evidence="5 9" id="KW-0067">ATP-binding</keyword>
<dbReference type="Proteomes" id="UP001058271">
    <property type="component" value="Chromosome"/>
</dbReference>
<dbReference type="PANTHER" id="PTHR10584:SF166">
    <property type="entry name" value="RIBOKINASE"/>
    <property type="match status" value="1"/>
</dbReference>
<dbReference type="InterPro" id="IPR011877">
    <property type="entry name" value="Ribokinase"/>
</dbReference>
<comment type="catalytic activity">
    <reaction evidence="9">
        <text>D-ribose + ATP = D-ribose 5-phosphate + ADP + H(+)</text>
        <dbReference type="Rhea" id="RHEA:13697"/>
        <dbReference type="ChEBI" id="CHEBI:15378"/>
        <dbReference type="ChEBI" id="CHEBI:30616"/>
        <dbReference type="ChEBI" id="CHEBI:47013"/>
        <dbReference type="ChEBI" id="CHEBI:78346"/>
        <dbReference type="ChEBI" id="CHEBI:456216"/>
        <dbReference type="EC" id="2.7.1.15"/>
    </reaction>
</comment>
<keyword evidence="2 9" id="KW-0479">Metal-binding</keyword>
<feature type="binding site" evidence="9">
    <location>
        <position position="251"/>
    </location>
    <ligand>
        <name>substrate</name>
    </ligand>
</feature>
<evidence type="ECO:0000256" key="9">
    <source>
        <dbReference type="HAMAP-Rule" id="MF_01987"/>
    </source>
</evidence>
<comment type="activity regulation">
    <text evidence="9">Activated by a monovalent cation that binds near, but not in, the active site. The most likely occupant of the site in vivo is potassium. Ion binding induces a conformational change that may alter substrate affinity.</text>
</comment>
<evidence type="ECO:0000259" key="10">
    <source>
        <dbReference type="Pfam" id="PF00294"/>
    </source>
</evidence>
<evidence type="ECO:0000313" key="11">
    <source>
        <dbReference type="EMBL" id="UWZ36464.1"/>
    </source>
</evidence>
<dbReference type="PANTHER" id="PTHR10584">
    <property type="entry name" value="SUGAR KINASE"/>
    <property type="match status" value="1"/>
</dbReference>
<proteinExistence type="inferred from homology"/>
<comment type="similarity">
    <text evidence="9">Belongs to the carbohydrate kinase PfkB family. Ribokinase subfamily.</text>
</comment>
<dbReference type="HAMAP" id="MF_01987">
    <property type="entry name" value="Ribokinase"/>
    <property type="match status" value="1"/>
</dbReference>
<keyword evidence="3 9" id="KW-0547">Nucleotide-binding</keyword>
<evidence type="ECO:0000256" key="2">
    <source>
        <dbReference type="ARBA" id="ARBA00022723"/>
    </source>
</evidence>
<evidence type="ECO:0000256" key="1">
    <source>
        <dbReference type="ARBA" id="ARBA00022679"/>
    </source>
</evidence>
<comment type="cofactor">
    <cofactor evidence="9">
        <name>Mg(2+)</name>
        <dbReference type="ChEBI" id="CHEBI:18420"/>
    </cofactor>
    <text evidence="9">Requires a divalent cation, most likely magnesium in vivo, as an electrophilic catalyst to aid phosphoryl group transfer. It is the chelate of the metal and the nucleotide that is the actual substrate.</text>
</comment>
<feature type="binding site" evidence="9">
    <location>
        <begin position="38"/>
        <end position="42"/>
    </location>
    <ligand>
        <name>substrate</name>
    </ligand>
</feature>
<keyword evidence="4 9" id="KW-0418">Kinase</keyword>
<comment type="subunit">
    <text evidence="9">Homodimer.</text>
</comment>
<feature type="binding site" evidence="9">
    <location>
        <position position="281"/>
    </location>
    <ligand>
        <name>K(+)</name>
        <dbReference type="ChEBI" id="CHEBI:29103"/>
    </ligand>
</feature>
<accession>A0ABY5Z7V1</accession>
<feature type="binding site" evidence="9">
    <location>
        <position position="245"/>
    </location>
    <ligand>
        <name>K(+)</name>
        <dbReference type="ChEBI" id="CHEBI:29103"/>
    </ligand>
</feature>
<feature type="binding site" evidence="9">
    <location>
        <position position="290"/>
    </location>
    <ligand>
        <name>K(+)</name>
        <dbReference type="ChEBI" id="CHEBI:29103"/>
    </ligand>
</feature>
<gene>
    <name evidence="9" type="primary">rbsK</name>
    <name evidence="11" type="ORF">Drose_36510</name>
</gene>
<evidence type="ECO:0000256" key="6">
    <source>
        <dbReference type="ARBA" id="ARBA00022842"/>
    </source>
</evidence>
<keyword evidence="1 9" id="KW-0808">Transferase</keyword>
<feature type="binding site" evidence="9">
    <location>
        <position position="185"/>
    </location>
    <ligand>
        <name>ATP</name>
        <dbReference type="ChEBI" id="CHEBI:30616"/>
    </ligand>
</feature>
<keyword evidence="8 9" id="KW-0119">Carbohydrate metabolism</keyword>
<dbReference type="Pfam" id="PF00294">
    <property type="entry name" value="PfkB"/>
    <property type="match status" value="1"/>
</dbReference>
<evidence type="ECO:0000256" key="7">
    <source>
        <dbReference type="ARBA" id="ARBA00022958"/>
    </source>
</evidence>
<dbReference type="SUPFAM" id="SSF53613">
    <property type="entry name" value="Ribokinase-like"/>
    <property type="match status" value="1"/>
</dbReference>
<evidence type="ECO:0000256" key="5">
    <source>
        <dbReference type="ARBA" id="ARBA00022840"/>
    </source>
</evidence>
<evidence type="ECO:0000256" key="8">
    <source>
        <dbReference type="ARBA" id="ARBA00023277"/>
    </source>
</evidence>
<dbReference type="EC" id="2.7.1.15" evidence="9"/>
<dbReference type="EMBL" id="CP073721">
    <property type="protein sequence ID" value="UWZ36464.1"/>
    <property type="molecule type" value="Genomic_DNA"/>
</dbReference>
<feature type="binding site" evidence="9">
    <location>
        <position position="284"/>
    </location>
    <ligand>
        <name>K(+)</name>
        <dbReference type="ChEBI" id="CHEBI:29103"/>
    </ligand>
</feature>
<keyword evidence="12" id="KW-1185">Reference proteome</keyword>
<comment type="subcellular location">
    <subcellularLocation>
        <location evidence="9">Cytoplasm</location>
    </subcellularLocation>
</comment>
<comment type="pathway">
    <text evidence="9">Carbohydrate metabolism; D-ribose degradation; D-ribose 5-phosphate from beta-D-ribopyranose: step 2/2.</text>
</comment>
<comment type="caution">
    <text evidence="9">Lacks conserved residue(s) required for the propagation of feature annotation.</text>
</comment>
<feature type="binding site" evidence="9">
    <location>
        <position position="247"/>
    </location>
    <ligand>
        <name>K(+)</name>
        <dbReference type="ChEBI" id="CHEBI:29103"/>
    </ligand>
</feature>
<protein>
    <recommendedName>
        <fullName evidence="9">Ribokinase</fullName>
        <shortName evidence="9">RK</shortName>
        <ecNumber evidence="9">2.7.1.15</ecNumber>
    </recommendedName>
</protein>